<accession>A0A8S1AND2</accession>
<reference evidence="2 3" key="1">
    <citation type="submission" date="2020-04" db="EMBL/GenBank/DDBJ databases">
        <authorList>
            <person name="Wallbank WR R."/>
            <person name="Pardo Diaz C."/>
            <person name="Kozak K."/>
            <person name="Martin S."/>
            <person name="Jiggins C."/>
            <person name="Moest M."/>
            <person name="Warren A I."/>
            <person name="Byers J.R.P. K."/>
            <person name="Montejo-Kovacevich G."/>
            <person name="Yen C E."/>
        </authorList>
    </citation>
    <scope>NUCLEOTIDE SEQUENCE [LARGE SCALE GENOMIC DNA]</scope>
</reference>
<evidence type="ECO:0000313" key="3">
    <source>
        <dbReference type="Proteomes" id="UP000494256"/>
    </source>
</evidence>
<gene>
    <name evidence="2" type="ORF">APLA_LOCUS12107</name>
</gene>
<evidence type="ECO:0000313" key="2">
    <source>
        <dbReference type="EMBL" id="CAB3247769.1"/>
    </source>
</evidence>
<name>A0A8S1AND2_ARCPL</name>
<dbReference type="OrthoDB" id="10063284at2759"/>
<organism evidence="2 3">
    <name type="scientific">Arctia plantaginis</name>
    <name type="common">Wood tiger moth</name>
    <name type="synonym">Phalaena plantaginis</name>
    <dbReference type="NCBI Taxonomy" id="874455"/>
    <lineage>
        <taxon>Eukaryota</taxon>
        <taxon>Metazoa</taxon>
        <taxon>Ecdysozoa</taxon>
        <taxon>Arthropoda</taxon>
        <taxon>Hexapoda</taxon>
        <taxon>Insecta</taxon>
        <taxon>Pterygota</taxon>
        <taxon>Neoptera</taxon>
        <taxon>Endopterygota</taxon>
        <taxon>Lepidoptera</taxon>
        <taxon>Glossata</taxon>
        <taxon>Ditrysia</taxon>
        <taxon>Noctuoidea</taxon>
        <taxon>Erebidae</taxon>
        <taxon>Arctiinae</taxon>
        <taxon>Arctia</taxon>
    </lineage>
</organism>
<proteinExistence type="predicted"/>
<dbReference type="AlphaFoldDB" id="A0A8S1AND2"/>
<comment type="caution">
    <text evidence="2">The sequence shown here is derived from an EMBL/GenBank/DDBJ whole genome shotgun (WGS) entry which is preliminary data.</text>
</comment>
<sequence length="87" mass="9934">MKNDSTHQNRRCAVIAAVLQAPPRRSQQRQQQSASATPAIAKRLKRLMQLVATLLPTPHLALTMHHLRRMRELCLTLTTQQCNLKKN</sequence>
<dbReference type="Proteomes" id="UP000494256">
    <property type="component" value="Unassembled WGS sequence"/>
</dbReference>
<feature type="region of interest" description="Disordered" evidence="1">
    <location>
        <begin position="19"/>
        <end position="38"/>
    </location>
</feature>
<evidence type="ECO:0000256" key="1">
    <source>
        <dbReference type="SAM" id="MobiDB-lite"/>
    </source>
</evidence>
<feature type="compositionally biased region" description="Low complexity" evidence="1">
    <location>
        <begin position="20"/>
        <end position="36"/>
    </location>
</feature>
<dbReference type="EMBL" id="CADEBD010000337">
    <property type="protein sequence ID" value="CAB3247769.1"/>
    <property type="molecule type" value="Genomic_DNA"/>
</dbReference>
<protein>
    <submittedName>
        <fullName evidence="2">Uncharacterized protein</fullName>
    </submittedName>
</protein>